<protein>
    <recommendedName>
        <fullName evidence="4">Venom protein</fullName>
    </recommendedName>
</protein>
<evidence type="ECO:0008006" key="4">
    <source>
        <dbReference type="Google" id="ProtNLM"/>
    </source>
</evidence>
<sequence length="99" mass="10664">MFKILLLVSFGIVVGGVFLCPENYCDDVCCKPVDCLEDQILVENGSTCGCCNMCRTIIYEGETCPIQLIGGPPPTSQCEEGTTCKDTDDGRVCVRNCGL</sequence>
<reference evidence="2" key="1">
    <citation type="submission" date="2020-08" db="EMBL/GenBank/DDBJ databases">
        <title>Multicomponent nature underlies the extraordinary mechanical properties of spider dragline silk.</title>
        <authorList>
            <person name="Kono N."/>
            <person name="Nakamura H."/>
            <person name="Mori M."/>
            <person name="Yoshida Y."/>
            <person name="Ohtoshi R."/>
            <person name="Malay A.D."/>
            <person name="Moran D.A.P."/>
            <person name="Tomita M."/>
            <person name="Numata K."/>
            <person name="Arakawa K."/>
        </authorList>
    </citation>
    <scope>NUCLEOTIDE SEQUENCE</scope>
</reference>
<comment type="caution">
    <text evidence="2">The sequence shown here is derived from an EMBL/GenBank/DDBJ whole genome shotgun (WGS) entry which is preliminary data.</text>
</comment>
<name>A0A8X6TDQ9_NEPPI</name>
<dbReference type="Proteomes" id="UP000887013">
    <property type="component" value="Unassembled WGS sequence"/>
</dbReference>
<feature type="signal peptide" evidence="1">
    <location>
        <begin position="1"/>
        <end position="19"/>
    </location>
</feature>
<evidence type="ECO:0000313" key="3">
    <source>
        <dbReference type="Proteomes" id="UP000887013"/>
    </source>
</evidence>
<evidence type="ECO:0000256" key="1">
    <source>
        <dbReference type="SAM" id="SignalP"/>
    </source>
</evidence>
<keyword evidence="3" id="KW-1185">Reference proteome</keyword>
<keyword evidence="1" id="KW-0732">Signal</keyword>
<gene>
    <name evidence="2" type="primary">NCL1_62680</name>
    <name evidence="2" type="ORF">NPIL_672721</name>
</gene>
<dbReference type="EMBL" id="BMAW01055204">
    <property type="protein sequence ID" value="GFS99698.1"/>
    <property type="molecule type" value="Genomic_DNA"/>
</dbReference>
<feature type="chain" id="PRO_5036460935" description="Venom protein" evidence="1">
    <location>
        <begin position="20"/>
        <end position="99"/>
    </location>
</feature>
<proteinExistence type="predicted"/>
<dbReference type="OrthoDB" id="7648178at2759"/>
<dbReference type="AlphaFoldDB" id="A0A8X6TDQ9"/>
<accession>A0A8X6TDQ9</accession>
<organism evidence="2 3">
    <name type="scientific">Nephila pilipes</name>
    <name type="common">Giant wood spider</name>
    <name type="synonym">Nephila maculata</name>
    <dbReference type="NCBI Taxonomy" id="299642"/>
    <lineage>
        <taxon>Eukaryota</taxon>
        <taxon>Metazoa</taxon>
        <taxon>Ecdysozoa</taxon>
        <taxon>Arthropoda</taxon>
        <taxon>Chelicerata</taxon>
        <taxon>Arachnida</taxon>
        <taxon>Araneae</taxon>
        <taxon>Araneomorphae</taxon>
        <taxon>Entelegynae</taxon>
        <taxon>Araneoidea</taxon>
        <taxon>Nephilidae</taxon>
        <taxon>Nephila</taxon>
    </lineage>
</organism>
<evidence type="ECO:0000313" key="2">
    <source>
        <dbReference type="EMBL" id="GFS99698.1"/>
    </source>
</evidence>